<dbReference type="PRINTS" id="PR00625">
    <property type="entry name" value="JDOMAIN"/>
</dbReference>
<evidence type="ECO:0000259" key="6">
    <source>
        <dbReference type="PROSITE" id="PS50076"/>
    </source>
</evidence>
<evidence type="ECO:0000256" key="5">
    <source>
        <dbReference type="ARBA" id="ARBA00046365"/>
    </source>
</evidence>
<dbReference type="CDD" id="cd06257">
    <property type="entry name" value="DnaJ"/>
    <property type="match status" value="1"/>
</dbReference>
<dbReference type="InterPro" id="IPR036869">
    <property type="entry name" value="J_dom_sf"/>
</dbReference>
<feature type="domain" description="J" evidence="6">
    <location>
        <begin position="4"/>
        <end position="67"/>
    </location>
</feature>
<evidence type="ECO:0000313" key="8">
    <source>
        <dbReference type="RefSeq" id="XP_024884182.1"/>
    </source>
</evidence>
<dbReference type="InterPro" id="IPR001623">
    <property type="entry name" value="DnaJ_domain"/>
</dbReference>
<sequence length="126" mass="14410">MENSYHKILDVAKGASDEEIKKSLDLKYHPDKNKTPGAEEKFKEIDEAYKSLLEAQIRRREVNDKFRGISESAPLADEYYVEVDKGRASVAAPGRSSFQSSYYFCINGNNKNTVHIYINFHSITSR</sequence>
<dbReference type="SUPFAM" id="SSF46565">
    <property type="entry name" value="Chaperone J-domain"/>
    <property type="match status" value="1"/>
</dbReference>
<dbReference type="GO" id="GO:0051787">
    <property type="term" value="F:misfolded protein binding"/>
    <property type="evidence" value="ECO:0007669"/>
    <property type="project" value="TreeGrafter"/>
</dbReference>
<evidence type="ECO:0000256" key="1">
    <source>
        <dbReference type="ARBA" id="ARBA00023186"/>
    </source>
</evidence>
<comment type="subunit">
    <text evidence="5">Interacts with HSPA5/BiP; interaction is direct. Interacts with ERN1/IRE1 (via the luminal region). Interacts with DERL1.</text>
</comment>
<keyword evidence="7" id="KW-1185">Reference proteome</keyword>
<dbReference type="PANTHER" id="PTHR44360:SF1">
    <property type="entry name" value="DNAJ HOMOLOG SUBFAMILY B MEMBER 9"/>
    <property type="match status" value="1"/>
</dbReference>
<dbReference type="InterPro" id="IPR051948">
    <property type="entry name" value="Hsp70_co-chaperone_J-domain"/>
</dbReference>
<dbReference type="RefSeq" id="XP_024884182.1">
    <property type="nucleotide sequence ID" value="XM_025028414.1"/>
</dbReference>
<dbReference type="AlphaFoldDB" id="A0A6J1QNY0"/>
<protein>
    <recommendedName>
        <fullName evidence="2">DnaJ homolog subfamily B member 9</fullName>
    </recommendedName>
    <alternativeName>
        <fullName evidence="3">Endoplasmic reticulum DNA J domain-containing protein 4</fullName>
    </alternativeName>
</protein>
<keyword evidence="1" id="KW-0143">Chaperone</keyword>
<dbReference type="PROSITE" id="PS50076">
    <property type="entry name" value="DNAJ_2"/>
    <property type="match status" value="1"/>
</dbReference>
<evidence type="ECO:0000256" key="4">
    <source>
        <dbReference type="ARBA" id="ARBA00045428"/>
    </source>
</evidence>
<dbReference type="SMART" id="SM00271">
    <property type="entry name" value="DnaJ"/>
    <property type="match status" value="1"/>
</dbReference>
<reference evidence="8" key="1">
    <citation type="submission" date="2025-08" db="UniProtKB">
        <authorList>
            <consortium name="RefSeq"/>
        </authorList>
    </citation>
    <scope>IDENTIFICATION</scope>
    <source>
        <tissue evidence="8">Whole body</tissue>
    </source>
</reference>
<dbReference type="PANTHER" id="PTHR44360">
    <property type="entry name" value="DNAJ HOMOLOG SUBFAMILY B MEMBER 9"/>
    <property type="match status" value="1"/>
</dbReference>
<dbReference type="GO" id="GO:0036503">
    <property type="term" value="P:ERAD pathway"/>
    <property type="evidence" value="ECO:0007669"/>
    <property type="project" value="TreeGrafter"/>
</dbReference>
<proteinExistence type="predicted"/>
<dbReference type="GeneID" id="112462556"/>
<dbReference type="OrthoDB" id="552049at2759"/>
<evidence type="ECO:0000313" key="7">
    <source>
        <dbReference type="Proteomes" id="UP000504618"/>
    </source>
</evidence>
<accession>A0A6J1QNY0</accession>
<organism evidence="7 8">
    <name type="scientific">Temnothorax curvispinosus</name>
    <dbReference type="NCBI Taxonomy" id="300111"/>
    <lineage>
        <taxon>Eukaryota</taxon>
        <taxon>Metazoa</taxon>
        <taxon>Ecdysozoa</taxon>
        <taxon>Arthropoda</taxon>
        <taxon>Hexapoda</taxon>
        <taxon>Insecta</taxon>
        <taxon>Pterygota</taxon>
        <taxon>Neoptera</taxon>
        <taxon>Endopterygota</taxon>
        <taxon>Hymenoptera</taxon>
        <taxon>Apocrita</taxon>
        <taxon>Aculeata</taxon>
        <taxon>Formicoidea</taxon>
        <taxon>Formicidae</taxon>
        <taxon>Myrmicinae</taxon>
        <taxon>Temnothorax</taxon>
    </lineage>
</organism>
<name>A0A6J1QNY0_9HYME</name>
<comment type="function">
    <text evidence="4">Co-chaperone for Hsp70 protein HSPA5/BiP that acts as a key repressor of the ERN1/IRE1-mediated unfolded protein response (UPR). J domain-containing co-chaperones stimulate the ATPase activity of Hsp70 proteins and are required for efficient substrate recognition by Hsp70 proteins. In the unstressed endoplasmic reticulum, interacts with the luminal region of ERN1/IRE1 and selectively recruits HSPA5/BiP: HSPA5/BiP disrupts the dimerization of the active ERN1/IRE1 luminal region, thereby inactivating ERN1/IRE1. Also involved in endoplasmic reticulum-associated degradation (ERAD) of misfolded proteins. Required for survival of B-cell progenitors and normal antibody production.</text>
</comment>
<dbReference type="Gene3D" id="1.10.287.110">
    <property type="entry name" value="DnaJ domain"/>
    <property type="match status" value="1"/>
</dbReference>
<gene>
    <name evidence="8" type="primary">LOC112462556</name>
</gene>
<dbReference type="Proteomes" id="UP000504618">
    <property type="component" value="Unplaced"/>
</dbReference>
<evidence type="ECO:0000256" key="2">
    <source>
        <dbReference type="ARBA" id="ARBA00040158"/>
    </source>
</evidence>
<dbReference type="Pfam" id="PF00226">
    <property type="entry name" value="DnaJ"/>
    <property type="match status" value="1"/>
</dbReference>
<dbReference type="GO" id="GO:0005783">
    <property type="term" value="C:endoplasmic reticulum"/>
    <property type="evidence" value="ECO:0007669"/>
    <property type="project" value="TreeGrafter"/>
</dbReference>
<dbReference type="GO" id="GO:0051087">
    <property type="term" value="F:protein-folding chaperone binding"/>
    <property type="evidence" value="ECO:0007669"/>
    <property type="project" value="TreeGrafter"/>
</dbReference>
<evidence type="ECO:0000256" key="3">
    <source>
        <dbReference type="ARBA" id="ARBA00041533"/>
    </source>
</evidence>